<evidence type="ECO:0000313" key="3">
    <source>
        <dbReference type="EMBL" id="MEN7547814.1"/>
    </source>
</evidence>
<dbReference type="InterPro" id="IPR011006">
    <property type="entry name" value="CheY-like_superfamily"/>
</dbReference>
<dbReference type="EMBL" id="JBDKWZ010000004">
    <property type="protein sequence ID" value="MEN7547814.1"/>
    <property type="molecule type" value="Genomic_DNA"/>
</dbReference>
<gene>
    <name evidence="3" type="ORF">AAG747_07835</name>
</gene>
<sequence length="370" mass="42699">MKELKLLIVEDDPEQKKSYERSINAYNLDSNVKINPTFEADKESALKSLENVESSFDAAIVDLKLDENGKADQNYSGNEVLKKIKGNLRFPVFVITGTPQHIDDDLKEESSLFKIRTRGEDDNYLEQLVNIYNTGVTNILGKKGEIEKYLNDIFWKHLSNSVDVWVNDTSRNPLQKEKSLLRYTLLHIQEYLELTEEYNFESYHPAETYITPPVKPNIFTGDIVKENSSNKKFIVLTPSCDLAQQKAKDILLVLIEENTQGIISEKKNIIKKNKARPEVINEAKNTLEKLLQNSYSNKYHFLPKYNSIEGGLINFQKVKSIKRGDFESDFSRIASLNSQFTKDVVARFSYYYSRQGSPDFKTEELKNMLF</sequence>
<dbReference type="Gene3D" id="3.40.50.2300">
    <property type="match status" value="1"/>
</dbReference>
<organism evidence="3 4">
    <name type="scientific">Rapidithrix thailandica</name>
    <dbReference type="NCBI Taxonomy" id="413964"/>
    <lineage>
        <taxon>Bacteria</taxon>
        <taxon>Pseudomonadati</taxon>
        <taxon>Bacteroidota</taxon>
        <taxon>Cytophagia</taxon>
        <taxon>Cytophagales</taxon>
        <taxon>Flammeovirgaceae</taxon>
        <taxon>Rapidithrix</taxon>
    </lineage>
</organism>
<reference evidence="3 4" key="1">
    <citation type="submission" date="2024-04" db="EMBL/GenBank/DDBJ databases">
        <title>Novel genus in family Flammeovirgaceae.</title>
        <authorList>
            <person name="Nguyen T.H."/>
            <person name="Vuong T.Q."/>
            <person name="Le H."/>
            <person name="Kim S.-G."/>
        </authorList>
    </citation>
    <scope>NUCLEOTIDE SEQUENCE [LARGE SCALE GENOMIC DNA]</scope>
    <source>
        <strain evidence="3 4">JCM 23209</strain>
    </source>
</reference>
<evidence type="ECO:0000259" key="2">
    <source>
        <dbReference type="PROSITE" id="PS50110"/>
    </source>
</evidence>
<feature type="modified residue" description="4-aspartylphosphate" evidence="1">
    <location>
        <position position="62"/>
    </location>
</feature>
<protein>
    <recommendedName>
        <fullName evidence="2">Response regulatory domain-containing protein</fullName>
    </recommendedName>
</protein>
<dbReference type="InterPro" id="IPR001789">
    <property type="entry name" value="Sig_transdc_resp-reg_receiver"/>
</dbReference>
<comment type="caution">
    <text evidence="3">The sequence shown here is derived from an EMBL/GenBank/DDBJ whole genome shotgun (WGS) entry which is preliminary data.</text>
</comment>
<dbReference type="RefSeq" id="WP_346820602.1">
    <property type="nucleotide sequence ID" value="NZ_JBDKWZ010000004.1"/>
</dbReference>
<dbReference type="AlphaFoldDB" id="A0AAW9RSR6"/>
<name>A0AAW9RSR6_9BACT</name>
<dbReference type="GO" id="GO:0000160">
    <property type="term" value="P:phosphorelay signal transduction system"/>
    <property type="evidence" value="ECO:0007669"/>
    <property type="project" value="InterPro"/>
</dbReference>
<keyword evidence="4" id="KW-1185">Reference proteome</keyword>
<keyword evidence="1" id="KW-0597">Phosphoprotein</keyword>
<dbReference type="Proteomes" id="UP001403385">
    <property type="component" value="Unassembled WGS sequence"/>
</dbReference>
<evidence type="ECO:0000313" key="4">
    <source>
        <dbReference type="Proteomes" id="UP001403385"/>
    </source>
</evidence>
<feature type="domain" description="Response regulatory" evidence="2">
    <location>
        <begin position="5"/>
        <end position="129"/>
    </location>
</feature>
<proteinExistence type="predicted"/>
<accession>A0AAW9RSR6</accession>
<dbReference type="PROSITE" id="PS50110">
    <property type="entry name" value="RESPONSE_REGULATORY"/>
    <property type="match status" value="1"/>
</dbReference>
<evidence type="ECO:0000256" key="1">
    <source>
        <dbReference type="PROSITE-ProRule" id="PRU00169"/>
    </source>
</evidence>
<dbReference type="SUPFAM" id="SSF52172">
    <property type="entry name" value="CheY-like"/>
    <property type="match status" value="1"/>
</dbReference>